<proteinExistence type="predicted"/>
<reference evidence="2" key="1">
    <citation type="journal article" date="2019" name="Int. J. Syst. Evol. Microbiol.">
        <title>The Global Catalogue of Microorganisms (GCM) 10K type strain sequencing project: providing services to taxonomists for standard genome sequencing and annotation.</title>
        <authorList>
            <consortium name="The Broad Institute Genomics Platform"/>
            <consortium name="The Broad Institute Genome Sequencing Center for Infectious Disease"/>
            <person name="Wu L."/>
            <person name="Ma J."/>
        </authorList>
    </citation>
    <scope>NUCLEOTIDE SEQUENCE [LARGE SCALE GENOMIC DNA]</scope>
    <source>
        <strain evidence="2">CGMCC 4.7275</strain>
    </source>
</reference>
<protein>
    <recommendedName>
        <fullName evidence="3">Glycosyltransferase</fullName>
    </recommendedName>
</protein>
<name>A0ABQ2EG05_9ACTN</name>
<organism evidence="1 2">
    <name type="scientific">Streptomyces camponoticapitis</name>
    <dbReference type="NCBI Taxonomy" id="1616125"/>
    <lineage>
        <taxon>Bacteria</taxon>
        <taxon>Bacillati</taxon>
        <taxon>Actinomycetota</taxon>
        <taxon>Actinomycetes</taxon>
        <taxon>Kitasatosporales</taxon>
        <taxon>Streptomycetaceae</taxon>
        <taxon>Streptomyces</taxon>
    </lineage>
</organism>
<dbReference type="Proteomes" id="UP000660265">
    <property type="component" value="Unassembled WGS sequence"/>
</dbReference>
<gene>
    <name evidence="1" type="ORF">GCM10011583_47340</name>
</gene>
<evidence type="ECO:0000313" key="1">
    <source>
        <dbReference type="EMBL" id="GGK09758.1"/>
    </source>
</evidence>
<comment type="caution">
    <text evidence="1">The sequence shown here is derived from an EMBL/GenBank/DDBJ whole genome shotgun (WGS) entry which is preliminary data.</text>
</comment>
<keyword evidence="2" id="KW-1185">Reference proteome</keyword>
<evidence type="ECO:0000313" key="2">
    <source>
        <dbReference type="Proteomes" id="UP000660265"/>
    </source>
</evidence>
<sequence length="62" mass="6749">MAITALSGVQMVMVGVVGEYVGRIYYEVKRRPHYLVAATDVDRPRGAAAHATTDQEQELVGT</sequence>
<evidence type="ECO:0008006" key="3">
    <source>
        <dbReference type="Google" id="ProtNLM"/>
    </source>
</evidence>
<accession>A0ABQ2EG05</accession>
<dbReference type="EMBL" id="BMMV01000016">
    <property type="protein sequence ID" value="GGK09758.1"/>
    <property type="molecule type" value="Genomic_DNA"/>
</dbReference>